<dbReference type="PANTHER" id="PTHR33990:SF1">
    <property type="entry name" value="PROTEIN YJDN"/>
    <property type="match status" value="1"/>
</dbReference>
<organism evidence="2 3">
    <name type="scientific">Planococcus dechangensis</name>
    <dbReference type="NCBI Taxonomy" id="1176255"/>
    <lineage>
        <taxon>Bacteria</taxon>
        <taxon>Bacillati</taxon>
        <taxon>Bacillota</taxon>
        <taxon>Bacilli</taxon>
        <taxon>Bacillales</taxon>
        <taxon>Caryophanaceae</taxon>
        <taxon>Planococcus</taxon>
    </lineage>
</organism>
<evidence type="ECO:0000259" key="1">
    <source>
        <dbReference type="Pfam" id="PF00903"/>
    </source>
</evidence>
<dbReference type="PANTHER" id="PTHR33990">
    <property type="entry name" value="PROTEIN YJDN-RELATED"/>
    <property type="match status" value="1"/>
</dbReference>
<dbReference type="SUPFAM" id="SSF54593">
    <property type="entry name" value="Glyoxalase/Bleomycin resistance protein/Dihydroxybiphenyl dioxygenase"/>
    <property type="match status" value="1"/>
</dbReference>
<dbReference type="CDD" id="cd06588">
    <property type="entry name" value="PhnB_like"/>
    <property type="match status" value="1"/>
</dbReference>
<dbReference type="Proteomes" id="UP001595932">
    <property type="component" value="Unassembled WGS sequence"/>
</dbReference>
<feature type="domain" description="Glyoxalase/fosfomycin resistance/dioxygenase" evidence="1">
    <location>
        <begin position="3"/>
        <end position="133"/>
    </location>
</feature>
<reference evidence="3" key="1">
    <citation type="journal article" date="2019" name="Int. J. Syst. Evol. Microbiol.">
        <title>The Global Catalogue of Microorganisms (GCM) 10K type strain sequencing project: providing services to taxonomists for standard genome sequencing and annotation.</title>
        <authorList>
            <consortium name="The Broad Institute Genomics Platform"/>
            <consortium name="The Broad Institute Genome Sequencing Center for Infectious Disease"/>
            <person name="Wu L."/>
            <person name="Ma J."/>
        </authorList>
    </citation>
    <scope>NUCLEOTIDE SEQUENCE [LARGE SCALE GENOMIC DNA]</scope>
    <source>
        <strain evidence="3">CGMCC 1.12151</strain>
    </source>
</reference>
<accession>A0ABV9M7A9</accession>
<dbReference type="InterPro" id="IPR029068">
    <property type="entry name" value="Glyas_Bleomycin-R_OHBP_Dase"/>
</dbReference>
<gene>
    <name evidence="2" type="ORF">ACFO5U_01010</name>
</gene>
<proteinExistence type="predicted"/>
<name>A0ABV9M7A9_9BACL</name>
<sequence length="143" mass="16225">MSINVYMIFNGNCQEAVEYYAQVFGAEPAEISRFGDMPPEPGYEMPEEMKNRIMHTSLDIHGSTVMFSDGMMDSPVTAGSNINVTVLSDDLEKMTKEFNQLARDGKVRMDMQETFWSSGYGIVQDKFGIEWMFSHDDGHDLRA</sequence>
<dbReference type="InterPro" id="IPR028973">
    <property type="entry name" value="PhnB-like"/>
</dbReference>
<evidence type="ECO:0000313" key="2">
    <source>
        <dbReference type="EMBL" id="MFC4711415.1"/>
    </source>
</evidence>
<evidence type="ECO:0000313" key="3">
    <source>
        <dbReference type="Proteomes" id="UP001595932"/>
    </source>
</evidence>
<dbReference type="EMBL" id="JBHSGL010000002">
    <property type="protein sequence ID" value="MFC4711415.1"/>
    <property type="molecule type" value="Genomic_DNA"/>
</dbReference>
<dbReference type="Pfam" id="PF00903">
    <property type="entry name" value="Glyoxalase"/>
    <property type="match status" value="1"/>
</dbReference>
<dbReference type="Gene3D" id="3.10.180.10">
    <property type="entry name" value="2,3-Dihydroxybiphenyl 1,2-Dioxygenase, domain 1"/>
    <property type="match status" value="1"/>
</dbReference>
<dbReference type="RefSeq" id="WP_377275882.1">
    <property type="nucleotide sequence ID" value="NZ_JBHSGL010000002.1"/>
</dbReference>
<comment type="caution">
    <text evidence="2">The sequence shown here is derived from an EMBL/GenBank/DDBJ whole genome shotgun (WGS) entry which is preliminary data.</text>
</comment>
<protein>
    <submittedName>
        <fullName evidence="2">VOC family protein</fullName>
    </submittedName>
</protein>
<keyword evidence="3" id="KW-1185">Reference proteome</keyword>
<dbReference type="InterPro" id="IPR004360">
    <property type="entry name" value="Glyas_Fos-R_dOase_dom"/>
</dbReference>